<gene>
    <name evidence="1" type="ORF">CV102_17030</name>
</gene>
<dbReference type="Gene3D" id="1.10.10.10">
    <property type="entry name" value="Winged helix-like DNA-binding domain superfamily/Winged helix DNA-binding domain"/>
    <property type="match status" value="1"/>
</dbReference>
<comment type="caution">
    <text evidence="1">The sequence shown here is derived from an EMBL/GenBank/DDBJ whole genome shotgun (WGS) entry which is preliminary data.</text>
</comment>
<sequence>MTLAKDPRLLYADIAEEEFNMSSEAIRQRVSSLLELTTNFFLLHPESHEWEVVVITVQTMGGRQPSRPCSRSSPR</sequence>
<evidence type="ECO:0000313" key="1">
    <source>
        <dbReference type="EMBL" id="TYL37328.1"/>
    </source>
</evidence>
<keyword evidence="2" id="KW-1185">Reference proteome</keyword>
<organism evidence="1 2">
    <name type="scientific">Natronococcus pandeyae</name>
    <dbReference type="NCBI Taxonomy" id="2055836"/>
    <lineage>
        <taxon>Archaea</taxon>
        <taxon>Methanobacteriati</taxon>
        <taxon>Methanobacteriota</taxon>
        <taxon>Stenosarchaea group</taxon>
        <taxon>Halobacteria</taxon>
        <taxon>Halobacteriales</taxon>
        <taxon>Natrialbaceae</taxon>
        <taxon>Natronococcus</taxon>
    </lineage>
</organism>
<reference evidence="1" key="1">
    <citation type="submission" date="2017-11" db="EMBL/GenBank/DDBJ databases">
        <authorList>
            <person name="Kajale S.C."/>
            <person name="Sharma A."/>
        </authorList>
    </citation>
    <scope>NUCLEOTIDE SEQUENCE</scope>
    <source>
        <strain evidence="1">LS1_42</strain>
    </source>
</reference>
<dbReference type="AlphaFoldDB" id="A0A8J8TPE0"/>
<evidence type="ECO:0000313" key="2">
    <source>
        <dbReference type="Proteomes" id="UP000766904"/>
    </source>
</evidence>
<dbReference type="InterPro" id="IPR036388">
    <property type="entry name" value="WH-like_DNA-bd_sf"/>
</dbReference>
<accession>A0A8J8TPE0</accession>
<name>A0A8J8TPE0_9EURY</name>
<dbReference type="Proteomes" id="UP000766904">
    <property type="component" value="Unassembled WGS sequence"/>
</dbReference>
<proteinExistence type="predicted"/>
<protein>
    <submittedName>
        <fullName evidence="1">Uncharacterized protein</fullName>
    </submittedName>
</protein>
<dbReference type="EMBL" id="PHNJ01000010">
    <property type="protein sequence ID" value="TYL37328.1"/>
    <property type="molecule type" value="Genomic_DNA"/>
</dbReference>